<organism evidence="1 2">
    <name type="scientific">Rubroshorea leprosula</name>
    <dbReference type="NCBI Taxonomy" id="152421"/>
    <lineage>
        <taxon>Eukaryota</taxon>
        <taxon>Viridiplantae</taxon>
        <taxon>Streptophyta</taxon>
        <taxon>Embryophyta</taxon>
        <taxon>Tracheophyta</taxon>
        <taxon>Spermatophyta</taxon>
        <taxon>Magnoliopsida</taxon>
        <taxon>eudicotyledons</taxon>
        <taxon>Gunneridae</taxon>
        <taxon>Pentapetalae</taxon>
        <taxon>rosids</taxon>
        <taxon>malvids</taxon>
        <taxon>Malvales</taxon>
        <taxon>Dipterocarpaceae</taxon>
        <taxon>Rubroshorea</taxon>
    </lineage>
</organism>
<evidence type="ECO:0000313" key="1">
    <source>
        <dbReference type="EMBL" id="GKU90807.1"/>
    </source>
</evidence>
<dbReference type="EMBL" id="BPVZ01000004">
    <property type="protein sequence ID" value="GKU90807.1"/>
    <property type="molecule type" value="Genomic_DNA"/>
</dbReference>
<proteinExistence type="predicted"/>
<gene>
    <name evidence="1" type="ORF">SLEP1_g4758</name>
</gene>
<keyword evidence="2" id="KW-1185">Reference proteome</keyword>
<reference evidence="1 2" key="1">
    <citation type="journal article" date="2021" name="Commun. Biol.">
        <title>The genome of Shorea leprosula (Dipterocarpaceae) highlights the ecological relevance of drought in aseasonal tropical rainforests.</title>
        <authorList>
            <person name="Ng K.K.S."/>
            <person name="Kobayashi M.J."/>
            <person name="Fawcett J.A."/>
            <person name="Hatakeyama M."/>
            <person name="Paape T."/>
            <person name="Ng C.H."/>
            <person name="Ang C.C."/>
            <person name="Tnah L.H."/>
            <person name="Lee C.T."/>
            <person name="Nishiyama T."/>
            <person name="Sese J."/>
            <person name="O'Brien M.J."/>
            <person name="Copetti D."/>
            <person name="Mohd Noor M.I."/>
            <person name="Ong R.C."/>
            <person name="Putra M."/>
            <person name="Sireger I.Z."/>
            <person name="Indrioko S."/>
            <person name="Kosugi Y."/>
            <person name="Izuno A."/>
            <person name="Isagi Y."/>
            <person name="Lee S.L."/>
            <person name="Shimizu K.K."/>
        </authorList>
    </citation>
    <scope>NUCLEOTIDE SEQUENCE [LARGE SCALE GENOMIC DNA]</scope>
    <source>
        <strain evidence="1">214</strain>
    </source>
</reference>
<protein>
    <submittedName>
        <fullName evidence="1">Uncharacterized protein</fullName>
    </submittedName>
</protein>
<comment type="caution">
    <text evidence="1">The sequence shown here is derived from an EMBL/GenBank/DDBJ whole genome shotgun (WGS) entry which is preliminary data.</text>
</comment>
<sequence>MPFTVYSWCTYIVEPPNLGGLAQQSPPPELVGGLHQASL</sequence>
<dbReference type="AlphaFoldDB" id="A0AAV5HW45"/>
<name>A0AAV5HW45_9ROSI</name>
<accession>A0AAV5HW45</accession>
<dbReference type="Proteomes" id="UP001054252">
    <property type="component" value="Unassembled WGS sequence"/>
</dbReference>
<evidence type="ECO:0000313" key="2">
    <source>
        <dbReference type="Proteomes" id="UP001054252"/>
    </source>
</evidence>